<sequence length="154" mass="17866">MAVSIMPLEEFMRLDADEQVEQLKRYKLDYTLKDIREAWGLKHSAQYYMMLKKLRIYDRVVNKSDKFYPEQLIHERSESRPYGYGDFRNSLSGAKQDHFAYQLNVTLPGPELADKLERIAFFLKGENKRISVKLVLEAEDQEAPDAQAAAASEG</sequence>
<dbReference type="Proteomes" id="UP000681526">
    <property type="component" value="Unassembled WGS sequence"/>
</dbReference>
<reference evidence="1 2" key="1">
    <citation type="submission" date="2021-04" db="EMBL/GenBank/DDBJ databases">
        <authorList>
            <person name="Rakotoarivonina H."/>
        </authorList>
    </citation>
    <scope>NUCLEOTIDE SEQUENCE [LARGE SCALE GENOMIC DNA]</scope>
    <source>
        <strain evidence="1 2">XE</strain>
    </source>
</reference>
<name>A0ABM8V2X7_THEXY</name>
<keyword evidence="2" id="KW-1185">Reference proteome</keyword>
<comment type="caution">
    <text evidence="1">The sequence shown here is derived from an EMBL/GenBank/DDBJ whole genome shotgun (WGS) entry which is preliminary data.</text>
</comment>
<gene>
    <name evidence="1" type="primary">txxe 994</name>
    <name evidence="1" type="ORF">TXXE_07415</name>
</gene>
<proteinExistence type="predicted"/>
<accession>A0ABM8V2X7</accession>
<evidence type="ECO:0000313" key="1">
    <source>
        <dbReference type="EMBL" id="CAG5084006.1"/>
    </source>
</evidence>
<dbReference type="EMBL" id="CAJRAY010000033">
    <property type="protein sequence ID" value="CAG5084006.1"/>
    <property type="molecule type" value="Genomic_DNA"/>
</dbReference>
<evidence type="ECO:0000313" key="2">
    <source>
        <dbReference type="Proteomes" id="UP000681526"/>
    </source>
</evidence>
<protein>
    <submittedName>
        <fullName evidence="1">Uncharacterized protein</fullName>
    </submittedName>
</protein>
<organism evidence="1 2">
    <name type="scientific">Thermobacillus xylanilyticus</name>
    <dbReference type="NCBI Taxonomy" id="76633"/>
    <lineage>
        <taxon>Bacteria</taxon>
        <taxon>Bacillati</taxon>
        <taxon>Bacillota</taxon>
        <taxon>Bacilli</taxon>
        <taxon>Bacillales</taxon>
        <taxon>Paenibacillaceae</taxon>
        <taxon>Thermobacillus</taxon>
    </lineage>
</organism>